<protein>
    <recommendedName>
        <fullName evidence="9">Mitochondrial carrier protein</fullName>
    </recommendedName>
</protein>
<feature type="repeat" description="Solcar" evidence="5">
    <location>
        <begin position="133"/>
        <end position="221"/>
    </location>
</feature>
<dbReference type="InterPro" id="IPR023395">
    <property type="entry name" value="MCP_dom_sf"/>
</dbReference>
<dbReference type="SUPFAM" id="SSF103506">
    <property type="entry name" value="Mitochondrial carrier"/>
    <property type="match status" value="1"/>
</dbReference>
<accession>A0A836HVY8</accession>
<proteinExistence type="inferred from homology"/>
<name>A0A836HVY8_9TRYP</name>
<dbReference type="GeneID" id="94288921"/>
<dbReference type="PANTHER" id="PTHR24089">
    <property type="entry name" value="SOLUTE CARRIER FAMILY 25"/>
    <property type="match status" value="1"/>
</dbReference>
<evidence type="ECO:0000313" key="7">
    <source>
        <dbReference type="EMBL" id="KAG5498534.1"/>
    </source>
</evidence>
<evidence type="ECO:0000256" key="1">
    <source>
        <dbReference type="ARBA" id="ARBA00004141"/>
    </source>
</evidence>
<dbReference type="GO" id="GO:0016020">
    <property type="term" value="C:membrane"/>
    <property type="evidence" value="ECO:0007669"/>
    <property type="project" value="UniProtKB-SubCell"/>
</dbReference>
<keyword evidence="8" id="KW-1185">Reference proteome</keyword>
<keyword evidence="4 5" id="KW-0472">Membrane</keyword>
<keyword evidence="3" id="KW-0677">Repeat</keyword>
<sequence length="355" mass="40190">MSFGSPSSYRSFFGYRTTTPYQQPIAHRQGYTEAQLTVRQHAAVIMGCSTGCALVTVPIGKLERLYFLSDVPGESNRIYMSDKRAQFFRVMLHTRWWQGRSVLWMAADYGFLLSTFVMLRQSLNTMSVASEWGNSRHGFVAGAVTGALYATMRHPYDVLQATAEAATGPRPFRGALDVLVTALQERPKVLLGVYRGFSLTLLGRSSQFALQFGLYNCLRYDGVYRHGMMLFLYCHLATFLGMAVHYPVQSLRQQLHIINSATRGRPRGYRSLFIDLRRRHGITKLYDGFFRNKPVLNAVPAALLMVAYDVSTRRYTEYLYPDLTAPPVHTQSLTSVSAPAYVTHPSPYEFVRKTP</sequence>
<evidence type="ECO:0000256" key="4">
    <source>
        <dbReference type="ARBA" id="ARBA00023136"/>
    </source>
</evidence>
<comment type="caution">
    <text evidence="7">The sequence shown here is derived from an EMBL/GenBank/DDBJ whole genome shotgun (WGS) entry which is preliminary data.</text>
</comment>
<organism evidence="7 8">
    <name type="scientific">Porcisia hertigi</name>
    <dbReference type="NCBI Taxonomy" id="2761500"/>
    <lineage>
        <taxon>Eukaryota</taxon>
        <taxon>Discoba</taxon>
        <taxon>Euglenozoa</taxon>
        <taxon>Kinetoplastea</taxon>
        <taxon>Metakinetoplastina</taxon>
        <taxon>Trypanosomatida</taxon>
        <taxon>Trypanosomatidae</taxon>
        <taxon>Leishmaniinae</taxon>
        <taxon>Porcisia</taxon>
    </lineage>
</organism>
<keyword evidence="6" id="KW-0813">Transport</keyword>
<reference evidence="7 8" key="1">
    <citation type="submission" date="2021-02" db="EMBL/GenBank/DDBJ databases">
        <title>Porcisia hertigi Genome sequencing and assembly.</title>
        <authorList>
            <person name="Almutairi H."/>
            <person name="Gatherer D."/>
        </authorList>
    </citation>
    <scope>NUCLEOTIDE SEQUENCE [LARGE SCALE GENOMIC DNA]</scope>
    <source>
        <strain evidence="7 8">C119</strain>
    </source>
</reference>
<dbReference type="OrthoDB" id="276754at2759"/>
<comment type="subcellular location">
    <subcellularLocation>
        <location evidence="1">Membrane</location>
        <topology evidence="1">Multi-pass membrane protein</topology>
    </subcellularLocation>
</comment>
<dbReference type="EMBL" id="JAFJZO010000030">
    <property type="protein sequence ID" value="KAG5498534.1"/>
    <property type="molecule type" value="Genomic_DNA"/>
</dbReference>
<evidence type="ECO:0000256" key="6">
    <source>
        <dbReference type="RuleBase" id="RU000488"/>
    </source>
</evidence>
<gene>
    <name evidence="7" type="ORF">JKF63_02820</name>
</gene>
<dbReference type="KEGG" id="phet:94288921"/>
<evidence type="ECO:0000256" key="3">
    <source>
        <dbReference type="ARBA" id="ARBA00022737"/>
    </source>
</evidence>
<dbReference type="Proteomes" id="UP000674318">
    <property type="component" value="Unassembled WGS sequence"/>
</dbReference>
<dbReference type="InterPro" id="IPR018108">
    <property type="entry name" value="MCP_transmembrane"/>
</dbReference>
<dbReference type="Pfam" id="PF00153">
    <property type="entry name" value="Mito_carr"/>
    <property type="match status" value="1"/>
</dbReference>
<evidence type="ECO:0000313" key="8">
    <source>
        <dbReference type="Proteomes" id="UP000674318"/>
    </source>
</evidence>
<dbReference type="RefSeq" id="XP_067755288.1">
    <property type="nucleotide sequence ID" value="XM_067898844.1"/>
</dbReference>
<evidence type="ECO:0000256" key="2">
    <source>
        <dbReference type="ARBA" id="ARBA00022692"/>
    </source>
</evidence>
<keyword evidence="2 5" id="KW-0812">Transmembrane</keyword>
<evidence type="ECO:0008006" key="9">
    <source>
        <dbReference type="Google" id="ProtNLM"/>
    </source>
</evidence>
<dbReference type="Gene3D" id="1.50.40.10">
    <property type="entry name" value="Mitochondrial carrier domain"/>
    <property type="match status" value="1"/>
</dbReference>
<dbReference type="PROSITE" id="PS50920">
    <property type="entry name" value="SOLCAR"/>
    <property type="match status" value="1"/>
</dbReference>
<evidence type="ECO:0000256" key="5">
    <source>
        <dbReference type="PROSITE-ProRule" id="PRU00282"/>
    </source>
</evidence>
<comment type="similarity">
    <text evidence="6">Belongs to the mitochondrial carrier (TC 2.A.29) family.</text>
</comment>
<dbReference type="AlphaFoldDB" id="A0A836HVY8"/>